<accession>A0A8H4QI27</accession>
<feature type="region of interest" description="Disordered" evidence="1">
    <location>
        <begin position="81"/>
        <end position="159"/>
    </location>
</feature>
<organism evidence="2 3">
    <name type="scientific">Agrocybe pediades</name>
    <dbReference type="NCBI Taxonomy" id="84607"/>
    <lineage>
        <taxon>Eukaryota</taxon>
        <taxon>Fungi</taxon>
        <taxon>Dikarya</taxon>
        <taxon>Basidiomycota</taxon>
        <taxon>Agaricomycotina</taxon>
        <taxon>Agaricomycetes</taxon>
        <taxon>Agaricomycetidae</taxon>
        <taxon>Agaricales</taxon>
        <taxon>Agaricineae</taxon>
        <taxon>Strophariaceae</taxon>
        <taxon>Agrocybe</taxon>
    </lineage>
</organism>
<proteinExistence type="predicted"/>
<evidence type="ECO:0000256" key="1">
    <source>
        <dbReference type="SAM" id="MobiDB-lite"/>
    </source>
</evidence>
<evidence type="ECO:0000313" key="3">
    <source>
        <dbReference type="Proteomes" id="UP000521872"/>
    </source>
</evidence>
<protein>
    <submittedName>
        <fullName evidence="2">Uncharacterized protein</fullName>
    </submittedName>
</protein>
<dbReference type="Proteomes" id="UP000521872">
    <property type="component" value="Unassembled WGS sequence"/>
</dbReference>
<dbReference type="AlphaFoldDB" id="A0A8H4QI27"/>
<feature type="compositionally biased region" description="Pro residues" evidence="1">
    <location>
        <begin position="107"/>
        <end position="118"/>
    </location>
</feature>
<dbReference type="EMBL" id="JAACJL010000058">
    <property type="protein sequence ID" value="KAF4611155.1"/>
    <property type="molecule type" value="Genomic_DNA"/>
</dbReference>
<gene>
    <name evidence="2" type="ORF">D9613_006647</name>
</gene>
<name>A0A8H4QI27_9AGAR</name>
<sequence>MDHGVALCDGCKRSLTTCSCSRRPATQPIAVPGYWRPSMQLQTPRRPIPHQHNPLTQIHTPQQYVAMHYYPPYVPAPAMQDPRLMLGHSQPMTPNQPPPRSSLNALPPLPSPVQPSPAPANSQKRKRGTDNGKRPSAKRSKTSSQPVLPTIDENTPPVAVPGVGPSTNVHQGCSPRGLPKPLVDYSPISKRRPASESKQAASDVWYFTRPLETKVRPVGPIQDPPPMRTKPKSPFVGCRLCPLSESTWTVWSNINGMADTIRNHLSTKHRSEWRKMVLLEKLKGWDKMPAQGGDALKSNAPGPAFTLEGFFERLVEWISVDDQSLNVVDYPELRDLLLYLNANLEDGDIPRRTKLT</sequence>
<evidence type="ECO:0000313" key="2">
    <source>
        <dbReference type="EMBL" id="KAF4611155.1"/>
    </source>
</evidence>
<keyword evidence="3" id="KW-1185">Reference proteome</keyword>
<comment type="caution">
    <text evidence="2">The sequence shown here is derived from an EMBL/GenBank/DDBJ whole genome shotgun (WGS) entry which is preliminary data.</text>
</comment>
<reference evidence="2 3" key="1">
    <citation type="submission" date="2019-12" db="EMBL/GenBank/DDBJ databases">
        <authorList>
            <person name="Floudas D."/>
            <person name="Bentzer J."/>
            <person name="Ahren D."/>
            <person name="Johansson T."/>
            <person name="Persson P."/>
            <person name="Tunlid A."/>
        </authorList>
    </citation>
    <scope>NUCLEOTIDE SEQUENCE [LARGE SCALE GENOMIC DNA]</scope>
    <source>
        <strain evidence="2 3">CBS 102.39</strain>
    </source>
</reference>